<dbReference type="InterPro" id="IPR032675">
    <property type="entry name" value="LRR_dom_sf"/>
</dbReference>
<proteinExistence type="predicted"/>
<reference evidence="2" key="1">
    <citation type="journal article" date="2019" name="Environ. Microbiol.">
        <title>Fungal ecological strategies reflected in gene transcription - a case study of two litter decomposers.</title>
        <authorList>
            <person name="Barbi F."/>
            <person name="Kohler A."/>
            <person name="Barry K."/>
            <person name="Baskaran P."/>
            <person name="Daum C."/>
            <person name="Fauchery L."/>
            <person name="Ihrmark K."/>
            <person name="Kuo A."/>
            <person name="LaButti K."/>
            <person name="Lipzen A."/>
            <person name="Morin E."/>
            <person name="Grigoriev I.V."/>
            <person name="Henrissat B."/>
            <person name="Lindahl B."/>
            <person name="Martin F."/>
        </authorList>
    </citation>
    <scope>NUCLEOTIDE SEQUENCE</scope>
    <source>
        <strain evidence="2">JB14</strain>
    </source>
</reference>
<dbReference type="AlphaFoldDB" id="A0A6A4IDX3"/>
<evidence type="ECO:0000313" key="2">
    <source>
        <dbReference type="EMBL" id="KAE9408791.1"/>
    </source>
</evidence>
<feature type="coiled-coil region" evidence="1">
    <location>
        <begin position="21"/>
        <end position="48"/>
    </location>
</feature>
<dbReference type="OrthoDB" id="2844577at2759"/>
<dbReference type="EMBL" id="ML769390">
    <property type="protein sequence ID" value="KAE9408791.1"/>
    <property type="molecule type" value="Genomic_DNA"/>
</dbReference>
<name>A0A6A4IDX3_9AGAR</name>
<protein>
    <submittedName>
        <fullName evidence="2">Uncharacterized protein</fullName>
    </submittedName>
</protein>
<dbReference type="Gene3D" id="3.80.10.10">
    <property type="entry name" value="Ribonuclease Inhibitor"/>
    <property type="match status" value="1"/>
</dbReference>
<dbReference type="Proteomes" id="UP000799118">
    <property type="component" value="Unassembled WGS sequence"/>
</dbReference>
<dbReference type="SUPFAM" id="SSF52047">
    <property type="entry name" value="RNI-like"/>
    <property type="match status" value="1"/>
</dbReference>
<keyword evidence="3" id="KW-1185">Reference proteome</keyword>
<gene>
    <name evidence="2" type="ORF">BT96DRAFT_671877</name>
</gene>
<organism evidence="2 3">
    <name type="scientific">Gymnopus androsaceus JB14</name>
    <dbReference type="NCBI Taxonomy" id="1447944"/>
    <lineage>
        <taxon>Eukaryota</taxon>
        <taxon>Fungi</taxon>
        <taxon>Dikarya</taxon>
        <taxon>Basidiomycota</taxon>
        <taxon>Agaricomycotina</taxon>
        <taxon>Agaricomycetes</taxon>
        <taxon>Agaricomycetidae</taxon>
        <taxon>Agaricales</taxon>
        <taxon>Marasmiineae</taxon>
        <taxon>Omphalotaceae</taxon>
        <taxon>Gymnopus</taxon>
    </lineage>
</organism>
<evidence type="ECO:0000313" key="3">
    <source>
        <dbReference type="Proteomes" id="UP000799118"/>
    </source>
</evidence>
<accession>A0A6A4IDX3</accession>
<keyword evidence="1" id="KW-0175">Coiled coil</keyword>
<evidence type="ECO:0000256" key="1">
    <source>
        <dbReference type="SAM" id="Coils"/>
    </source>
</evidence>
<sequence>MSQYLSQTRIEEPIWLEADDILFLRNRISEAETRLESLDGQIDQRDAKLVDIAACRNVLSPIRRVPSEILAEIFCLSYRPNGNWSAYYDIIRSTSILCRACVAWRKAAHATPQLWSTLCLNAENNCKFLHRQFGWLEKWVDRCQGHSLDLYLALPAAKSRNGEQLLFHSILCFSHKIRLLDVIGPPSSYLPLIEHSSFPLLEEVDFAIDDFPDADDTVELLPPQKIDALLGAPKLRCVAMREFTGLSFLTVLMLPVEQLTSLKIISDFNSSNIYVNLLHRCGNLVNLELGYDSDFHPMDNASFPICLPSLKSLSLHSSLLGWTTAPHLEELTLRYASHDFHSFSIEVAAFQRRSRTALSTLYLEYFDPQDEGLANFTEDLISMLSVFPTVSKFGMRYSSFDVNPLLRALTADENRQALLPKLEHLSLHMDGSEDYSSDSSELKAFILSRWWPDDDVGGCVSEGSHGLLRLQKVALGKRYFKALDITPAPWGLISWY</sequence>